<feature type="compositionally biased region" description="Basic residues" evidence="1">
    <location>
        <begin position="61"/>
        <end position="72"/>
    </location>
</feature>
<proteinExistence type="predicted"/>
<dbReference type="Proteomes" id="UP000410492">
    <property type="component" value="Unassembled WGS sequence"/>
</dbReference>
<organism evidence="2 3">
    <name type="scientific">Callosobruchus maculatus</name>
    <name type="common">Southern cowpea weevil</name>
    <name type="synonym">Pulse bruchid</name>
    <dbReference type="NCBI Taxonomy" id="64391"/>
    <lineage>
        <taxon>Eukaryota</taxon>
        <taxon>Metazoa</taxon>
        <taxon>Ecdysozoa</taxon>
        <taxon>Arthropoda</taxon>
        <taxon>Hexapoda</taxon>
        <taxon>Insecta</taxon>
        <taxon>Pterygota</taxon>
        <taxon>Neoptera</taxon>
        <taxon>Endopterygota</taxon>
        <taxon>Coleoptera</taxon>
        <taxon>Polyphaga</taxon>
        <taxon>Cucujiformia</taxon>
        <taxon>Chrysomeloidea</taxon>
        <taxon>Chrysomelidae</taxon>
        <taxon>Bruchinae</taxon>
        <taxon>Bruchini</taxon>
        <taxon>Callosobruchus</taxon>
    </lineage>
</organism>
<gene>
    <name evidence="2" type="ORF">CALMAC_LOCUS6804</name>
</gene>
<evidence type="ECO:0000256" key="1">
    <source>
        <dbReference type="SAM" id="MobiDB-lite"/>
    </source>
</evidence>
<protein>
    <submittedName>
        <fullName evidence="2">Uncharacterized protein</fullName>
    </submittedName>
</protein>
<dbReference type="EMBL" id="CAACVG010007125">
    <property type="protein sequence ID" value="VEN43770.1"/>
    <property type="molecule type" value="Genomic_DNA"/>
</dbReference>
<feature type="region of interest" description="Disordered" evidence="1">
    <location>
        <begin position="22"/>
        <end position="72"/>
    </location>
</feature>
<sequence length="72" mass="8153">MASIANLKAFVSSELKNLSKVRKTNIEQRKKQVPSHQHVAVRRTSIAVRPTTLCHPEKALQGKRQRREGHTA</sequence>
<keyword evidence="3" id="KW-1185">Reference proteome</keyword>
<dbReference type="AlphaFoldDB" id="A0A653C9H3"/>
<reference evidence="2 3" key="1">
    <citation type="submission" date="2019-01" db="EMBL/GenBank/DDBJ databases">
        <authorList>
            <person name="Sayadi A."/>
        </authorList>
    </citation>
    <scope>NUCLEOTIDE SEQUENCE [LARGE SCALE GENOMIC DNA]</scope>
</reference>
<evidence type="ECO:0000313" key="3">
    <source>
        <dbReference type="Proteomes" id="UP000410492"/>
    </source>
</evidence>
<name>A0A653C9H3_CALMS</name>
<evidence type="ECO:0000313" key="2">
    <source>
        <dbReference type="EMBL" id="VEN43770.1"/>
    </source>
</evidence>
<accession>A0A653C9H3</accession>